<accession>A0A5N5TP11</accession>
<proteinExistence type="inferred from homology"/>
<dbReference type="EMBL" id="SEYY01000150">
    <property type="protein sequence ID" value="KAB7507913.1"/>
    <property type="molecule type" value="Genomic_DNA"/>
</dbReference>
<evidence type="ECO:0000313" key="14">
    <source>
        <dbReference type="EMBL" id="KAB7507913.1"/>
    </source>
</evidence>
<dbReference type="GO" id="GO:0046872">
    <property type="term" value="F:metal ion binding"/>
    <property type="evidence" value="ECO:0007669"/>
    <property type="project" value="UniProtKB-UniRule"/>
</dbReference>
<keyword evidence="5" id="KW-0812">Transmembrane</keyword>
<dbReference type="GO" id="GO:0005886">
    <property type="term" value="C:plasma membrane"/>
    <property type="evidence" value="ECO:0007669"/>
    <property type="project" value="UniProtKB-SubCell"/>
</dbReference>
<dbReference type="AlphaFoldDB" id="A0A5N5TP11"/>
<keyword evidence="6 13" id="KW-0479">Metal-binding</keyword>
<dbReference type="GO" id="GO:0016055">
    <property type="term" value="P:Wnt signaling pathway"/>
    <property type="evidence" value="ECO:0007669"/>
    <property type="project" value="UniProtKB-KW"/>
</dbReference>
<evidence type="ECO:0000256" key="11">
    <source>
        <dbReference type="ARBA" id="ARBA00023136"/>
    </source>
</evidence>
<keyword evidence="12" id="KW-0325">Glycoprotein</keyword>
<dbReference type="PANTHER" id="PTHR31120">
    <property type="entry name" value="METALLOPROTEASE TIKI"/>
    <property type="match status" value="1"/>
</dbReference>
<comment type="caution">
    <text evidence="14">The sequence shown here is derived from an EMBL/GenBank/DDBJ whole genome shotgun (WGS) entry which is preliminary data.</text>
</comment>
<dbReference type="CDD" id="cd14789">
    <property type="entry name" value="Tiki"/>
    <property type="match status" value="1"/>
</dbReference>
<keyword evidence="10 13" id="KW-0482">Metalloprotease</keyword>
<keyword evidence="9" id="KW-1133">Transmembrane helix</keyword>
<dbReference type="Proteomes" id="UP000326759">
    <property type="component" value="Unassembled WGS sequence"/>
</dbReference>
<evidence type="ECO:0000256" key="7">
    <source>
        <dbReference type="ARBA" id="ARBA00022729"/>
    </source>
</evidence>
<evidence type="ECO:0000256" key="6">
    <source>
        <dbReference type="ARBA" id="ARBA00022723"/>
    </source>
</evidence>
<evidence type="ECO:0000256" key="3">
    <source>
        <dbReference type="ARBA" id="ARBA00008261"/>
    </source>
</evidence>
<dbReference type="PANTHER" id="PTHR31120:SF6">
    <property type="entry name" value="METALLOPROTEASE TIKI HOMOLOG"/>
    <property type="match status" value="1"/>
</dbReference>
<evidence type="ECO:0000256" key="12">
    <source>
        <dbReference type="ARBA" id="ARBA00023180"/>
    </source>
</evidence>
<sequence>MSDSVFFELDLTDPYTISALTSCQLLPKGENLSNILPGDLFKRLKDHLSYVRSQMTSWVTHDQRGRGLYADYLFNAITGNWERKRPVWVMLMVNSLTKGDIRSRGVPVLDLFLAQEAERQKKQTGAIERVEEQCVPLNTLNYTQGVFALDHTLSQQENLRQGRGRPTHSTDSLIALYNCGSLDAVVLAQDSTQASSLSVPQLGNQSLPPVEAETAQRIDNYFRRELILKRNERMGKRVVRILKSNPNQSFFFAFGAEHKRDFFGTMNRGEGEPDITPTPRKPFNDLWVRIDNPEFKESLGLYNRNEEYLDNQEKKEVEESLRVWYGLPTSGISPKKENKMTIILLLMILFINIFL</sequence>
<keyword evidence="4 13" id="KW-0645">Protease</keyword>
<protein>
    <recommendedName>
        <fullName evidence="13">Metalloprotease TIKI homolog</fullName>
        <ecNumber evidence="13">3.4.-.-</ecNumber>
    </recommendedName>
</protein>
<evidence type="ECO:0000256" key="5">
    <source>
        <dbReference type="ARBA" id="ARBA00022692"/>
    </source>
</evidence>
<evidence type="ECO:0000256" key="9">
    <source>
        <dbReference type="ARBA" id="ARBA00022989"/>
    </source>
</evidence>
<evidence type="ECO:0000256" key="8">
    <source>
        <dbReference type="ARBA" id="ARBA00022801"/>
    </source>
</evidence>
<dbReference type="GO" id="GO:0030178">
    <property type="term" value="P:negative regulation of Wnt signaling pathway"/>
    <property type="evidence" value="ECO:0007669"/>
    <property type="project" value="UniProtKB-UniRule"/>
</dbReference>
<evidence type="ECO:0000313" key="15">
    <source>
        <dbReference type="Proteomes" id="UP000326759"/>
    </source>
</evidence>
<dbReference type="EC" id="3.4.-.-" evidence="13"/>
<dbReference type="OrthoDB" id="10040378at2759"/>
<evidence type="ECO:0000256" key="1">
    <source>
        <dbReference type="ARBA" id="ARBA00001941"/>
    </source>
</evidence>
<evidence type="ECO:0000256" key="2">
    <source>
        <dbReference type="ARBA" id="ARBA00004479"/>
    </source>
</evidence>
<comment type="function">
    <text evidence="13">Metalloprotease that acts as a negative regulator of the Wnt signaling pathway.</text>
</comment>
<evidence type="ECO:0000256" key="10">
    <source>
        <dbReference type="ARBA" id="ARBA00023049"/>
    </source>
</evidence>
<keyword evidence="8 13" id="KW-0378">Hydrolase</keyword>
<comment type="cofactor">
    <cofactor evidence="13">
        <name>Mn(2+)</name>
        <dbReference type="ChEBI" id="CHEBI:29035"/>
    </cofactor>
    <cofactor evidence="13">
        <name>Co(2+)</name>
        <dbReference type="ChEBI" id="CHEBI:48828"/>
    </cofactor>
    <text evidence="13">Divalent metal cations. Mn(2+) or Co(2+).</text>
</comment>
<dbReference type="GO" id="GO:0006508">
    <property type="term" value="P:proteolysis"/>
    <property type="evidence" value="ECO:0007669"/>
    <property type="project" value="UniProtKB-KW"/>
</dbReference>
<comment type="cofactor">
    <cofactor evidence="1">
        <name>Co(2+)</name>
        <dbReference type="ChEBI" id="CHEBI:48828"/>
    </cofactor>
</comment>
<dbReference type="Pfam" id="PF01963">
    <property type="entry name" value="TraB_PrgY_gumN"/>
    <property type="match status" value="1"/>
</dbReference>
<keyword evidence="7 13" id="KW-0732">Signal</keyword>
<keyword evidence="13" id="KW-0879">Wnt signaling pathway</keyword>
<keyword evidence="11" id="KW-0472">Membrane</keyword>
<name>A0A5N5TP11_9CRUS</name>
<keyword evidence="15" id="KW-1185">Reference proteome</keyword>
<comment type="similarity">
    <text evidence="3 13">Belongs to the TIKI family.</text>
</comment>
<dbReference type="InterPro" id="IPR002816">
    <property type="entry name" value="TraB/PrgY/GumN_fam"/>
</dbReference>
<keyword evidence="13" id="KW-1003">Cell membrane</keyword>
<organism evidence="14 15">
    <name type="scientific">Armadillidium nasatum</name>
    <dbReference type="NCBI Taxonomy" id="96803"/>
    <lineage>
        <taxon>Eukaryota</taxon>
        <taxon>Metazoa</taxon>
        <taxon>Ecdysozoa</taxon>
        <taxon>Arthropoda</taxon>
        <taxon>Crustacea</taxon>
        <taxon>Multicrustacea</taxon>
        <taxon>Malacostraca</taxon>
        <taxon>Eumalacostraca</taxon>
        <taxon>Peracarida</taxon>
        <taxon>Isopoda</taxon>
        <taxon>Oniscidea</taxon>
        <taxon>Crinocheta</taxon>
        <taxon>Armadillidiidae</taxon>
        <taxon>Armadillidium</taxon>
    </lineage>
</organism>
<evidence type="ECO:0000256" key="4">
    <source>
        <dbReference type="ARBA" id="ARBA00022670"/>
    </source>
</evidence>
<comment type="subcellular location">
    <subcellularLocation>
        <location evidence="13">Cell membrane</location>
        <topology evidence="13">Single-pass type I membrane protein</topology>
    </subcellularLocation>
    <subcellularLocation>
        <location evidence="2">Membrane</location>
        <topology evidence="2">Single-pass type I membrane protein</topology>
    </subcellularLocation>
</comment>
<evidence type="ECO:0000256" key="13">
    <source>
        <dbReference type="RuleBase" id="RU369069"/>
    </source>
</evidence>
<reference evidence="14 15" key="1">
    <citation type="journal article" date="2019" name="PLoS Biol.">
        <title>Sex chromosomes control vertical transmission of feminizing Wolbachia symbionts in an isopod.</title>
        <authorList>
            <person name="Becking T."/>
            <person name="Chebbi M.A."/>
            <person name="Giraud I."/>
            <person name="Moumen B."/>
            <person name="Laverre T."/>
            <person name="Caubet Y."/>
            <person name="Peccoud J."/>
            <person name="Gilbert C."/>
            <person name="Cordaux R."/>
        </authorList>
    </citation>
    <scope>NUCLEOTIDE SEQUENCE [LARGE SCALE GENOMIC DNA]</scope>
    <source>
        <strain evidence="14">ANa2</strain>
        <tissue evidence="14">Whole body excluding digestive tract and cuticle</tissue>
    </source>
</reference>
<dbReference type="InterPro" id="IPR040230">
    <property type="entry name" value="TIKI1/2-like"/>
</dbReference>
<gene>
    <name evidence="14" type="primary">trabd2a</name>
    <name evidence="14" type="ORF">Anas_07232</name>
</gene>
<dbReference type="GO" id="GO:0004222">
    <property type="term" value="F:metalloendopeptidase activity"/>
    <property type="evidence" value="ECO:0007669"/>
    <property type="project" value="UniProtKB-UniRule"/>
</dbReference>